<feature type="non-terminal residue" evidence="1">
    <location>
        <position position="1"/>
    </location>
</feature>
<name>A0A9K3GMT2_9EUKA</name>
<dbReference type="Proteomes" id="UP000265618">
    <property type="component" value="Unassembled WGS sequence"/>
</dbReference>
<organism evidence="1 2">
    <name type="scientific">Kipferlia bialata</name>
    <dbReference type="NCBI Taxonomy" id="797122"/>
    <lineage>
        <taxon>Eukaryota</taxon>
        <taxon>Metamonada</taxon>
        <taxon>Carpediemonas-like organisms</taxon>
        <taxon>Kipferlia</taxon>
    </lineage>
</organism>
<evidence type="ECO:0000313" key="2">
    <source>
        <dbReference type="Proteomes" id="UP000265618"/>
    </source>
</evidence>
<dbReference type="AlphaFoldDB" id="A0A9K3GMT2"/>
<accession>A0A9K3GMT2</accession>
<proteinExistence type="predicted"/>
<reference evidence="1 2" key="1">
    <citation type="journal article" date="2018" name="PLoS ONE">
        <title>The draft genome of Kipferlia bialata reveals reductive genome evolution in fornicate parasites.</title>
        <authorList>
            <person name="Tanifuji G."/>
            <person name="Takabayashi S."/>
            <person name="Kume K."/>
            <person name="Takagi M."/>
            <person name="Nakayama T."/>
            <person name="Kamikawa R."/>
            <person name="Inagaki Y."/>
            <person name="Hashimoto T."/>
        </authorList>
    </citation>
    <scope>NUCLEOTIDE SEQUENCE [LARGE SCALE GENOMIC DNA]</scope>
    <source>
        <strain evidence="1">NY0173</strain>
    </source>
</reference>
<gene>
    <name evidence="1" type="ORF">KIPB_012120</name>
</gene>
<comment type="caution">
    <text evidence="1">The sequence shown here is derived from an EMBL/GenBank/DDBJ whole genome shotgun (WGS) entry which is preliminary data.</text>
</comment>
<keyword evidence="2" id="KW-1185">Reference proteome</keyword>
<evidence type="ECO:0000313" key="1">
    <source>
        <dbReference type="EMBL" id="GIQ89609.1"/>
    </source>
</evidence>
<dbReference type="EMBL" id="BDIP01005230">
    <property type="protein sequence ID" value="GIQ89609.1"/>
    <property type="molecule type" value="Genomic_DNA"/>
</dbReference>
<sequence length="156" mass="16941">MLTDNPGTGAVSVPLFDICDTDGDSMIDNIPGCDAIIHAHDISPSVEDQVEVIKVITNELNSVFVKDDTNENVSFNEEQNDSSTKASLPMYSMNYAKCYAPDTTDSPNAPMFYNLLYASDELELPQTCPSGVDQEVCDMLEIAPGNVINHNMVLTG</sequence>
<protein>
    <submittedName>
        <fullName evidence="1">Uncharacterized protein</fullName>
    </submittedName>
</protein>